<dbReference type="Gene3D" id="1.10.3020.10">
    <property type="entry name" value="alpha-amino acid ester hydrolase ( Helical cap domain)"/>
    <property type="match status" value="1"/>
</dbReference>
<keyword evidence="1" id="KW-0378">Hydrolase</keyword>
<dbReference type="NCBIfam" id="TIGR00976">
    <property type="entry name" value="CocE_NonD"/>
    <property type="match status" value="1"/>
</dbReference>
<dbReference type="OrthoDB" id="319764at2"/>
<sequence>MKYIILFFLTISSVSCALTQSDSTVNYSPKDYYNKQEVTIIMRDGIKLHTTVYSPKDTSKEYPILLYRTTYSCKPYGANEFPSVIGPNTTMMKEGNIVVCQDVRGRYNSEGIYDNVRPFKPNKVGKEVDEASDTYDTIDWLLTNVDNHNGKVGSWGISYPGFYATYALLSGHPAIKAVSPQAPIGDFYFDDFHHNGAYLLSYWRATAVFGYMKDQPTKEEWYKFPDLGTEDQYQFFLDVGPLSNLDKYYKEDNVFWNQLKEHPDYDNFWQERGIIQHLKDIKPAVMVVGGWYDAEDLYGPLETYGTIEENSKNYNTIVMGPWSHGDWSRSNKRQAVGNVYFGDDISRFYQEEIETKFFNHFLKEEGDKNFSLPEAYMFDTGAKRWETFDTWPPKQTKKYAYSLQRNQRLSNIATREYSFQEFVSDPEKPVPYSEDIKMVFTPRKYMTDDQRFAARRPDVLVFETEPLENPMTFVGDIMAKLRVSTTGTDADWVVKLIDVYPSDHPDYEETQDYLKMGNYHQMVRSEVLRGRYRNDFSTPEAFVPNQETPVEIKLQDVFHTFKKGHKIQIQVQSTWFPYIDINPQTFVPNIFYAKPEDFQKQTHRVYNNSIIEFTTLED</sequence>
<dbReference type="InterPro" id="IPR013736">
    <property type="entry name" value="Xaa-Pro_dipept_C"/>
</dbReference>
<dbReference type="Pfam" id="PF02129">
    <property type="entry name" value="Peptidase_S15"/>
    <property type="match status" value="1"/>
</dbReference>
<dbReference type="GO" id="GO:0008239">
    <property type="term" value="F:dipeptidyl-peptidase activity"/>
    <property type="evidence" value="ECO:0007669"/>
    <property type="project" value="InterPro"/>
</dbReference>
<dbReference type="Pfam" id="PF08530">
    <property type="entry name" value="PepX_C"/>
    <property type="match status" value="1"/>
</dbReference>
<evidence type="ECO:0000259" key="3">
    <source>
        <dbReference type="SMART" id="SM00939"/>
    </source>
</evidence>
<dbReference type="SUPFAM" id="SSF53474">
    <property type="entry name" value="alpha/beta-Hydrolases"/>
    <property type="match status" value="1"/>
</dbReference>
<dbReference type="InterPro" id="IPR029058">
    <property type="entry name" value="AB_hydrolase_fold"/>
</dbReference>
<dbReference type="PROSITE" id="PS51257">
    <property type="entry name" value="PROKAR_LIPOPROTEIN"/>
    <property type="match status" value="1"/>
</dbReference>
<dbReference type="InterPro" id="IPR008979">
    <property type="entry name" value="Galactose-bd-like_sf"/>
</dbReference>
<feature type="signal peptide" evidence="2">
    <location>
        <begin position="1"/>
        <end position="17"/>
    </location>
</feature>
<gene>
    <name evidence="4" type="ORF">SAMN04488514_103103</name>
</gene>
<name>A0A1G9NAZ2_9FLAO</name>
<keyword evidence="2" id="KW-0732">Signal</keyword>
<evidence type="ECO:0000256" key="2">
    <source>
        <dbReference type="SAM" id="SignalP"/>
    </source>
</evidence>
<evidence type="ECO:0000256" key="1">
    <source>
        <dbReference type="ARBA" id="ARBA00022801"/>
    </source>
</evidence>
<dbReference type="InterPro" id="IPR005674">
    <property type="entry name" value="CocE/Ser_esterase"/>
</dbReference>
<evidence type="ECO:0000313" key="4">
    <source>
        <dbReference type="EMBL" id="SDL83640.1"/>
    </source>
</evidence>
<dbReference type="Gene3D" id="3.40.50.1820">
    <property type="entry name" value="alpha/beta hydrolase"/>
    <property type="match status" value="1"/>
</dbReference>
<dbReference type="EMBL" id="FNGV01000003">
    <property type="protein sequence ID" value="SDL83640.1"/>
    <property type="molecule type" value="Genomic_DNA"/>
</dbReference>
<accession>A0A1G9NAZ2</accession>
<feature type="domain" description="Xaa-Pro dipeptidyl-peptidase C-terminal" evidence="3">
    <location>
        <begin position="355"/>
        <end position="611"/>
    </location>
</feature>
<organism evidence="4 5">
    <name type="scientific">Kriegella aquimaris</name>
    <dbReference type="NCBI Taxonomy" id="192904"/>
    <lineage>
        <taxon>Bacteria</taxon>
        <taxon>Pseudomonadati</taxon>
        <taxon>Bacteroidota</taxon>
        <taxon>Flavobacteriia</taxon>
        <taxon>Flavobacteriales</taxon>
        <taxon>Flavobacteriaceae</taxon>
        <taxon>Kriegella</taxon>
    </lineage>
</organism>
<evidence type="ECO:0000313" key="5">
    <source>
        <dbReference type="Proteomes" id="UP000199440"/>
    </source>
</evidence>
<protein>
    <recommendedName>
        <fullName evidence="3">Xaa-Pro dipeptidyl-peptidase C-terminal domain-containing protein</fullName>
    </recommendedName>
</protein>
<proteinExistence type="predicted"/>
<reference evidence="4 5" key="1">
    <citation type="submission" date="2016-10" db="EMBL/GenBank/DDBJ databases">
        <authorList>
            <person name="de Groot N.N."/>
        </authorList>
    </citation>
    <scope>NUCLEOTIDE SEQUENCE [LARGE SCALE GENOMIC DNA]</scope>
    <source>
        <strain evidence="4 5">DSM 19886</strain>
    </source>
</reference>
<dbReference type="Proteomes" id="UP000199440">
    <property type="component" value="Unassembled WGS sequence"/>
</dbReference>
<dbReference type="InterPro" id="IPR000383">
    <property type="entry name" value="Xaa-Pro-like_dom"/>
</dbReference>
<dbReference type="Gene3D" id="2.60.120.260">
    <property type="entry name" value="Galactose-binding domain-like"/>
    <property type="match status" value="1"/>
</dbReference>
<dbReference type="STRING" id="192904.SAMN04488514_103103"/>
<dbReference type="RefSeq" id="WP_089887407.1">
    <property type="nucleotide sequence ID" value="NZ_FNGV01000003.1"/>
</dbReference>
<dbReference type="AlphaFoldDB" id="A0A1G9NAZ2"/>
<dbReference type="SMART" id="SM00939">
    <property type="entry name" value="PepX_C"/>
    <property type="match status" value="1"/>
</dbReference>
<dbReference type="SUPFAM" id="SSF49785">
    <property type="entry name" value="Galactose-binding domain-like"/>
    <property type="match status" value="1"/>
</dbReference>
<keyword evidence="5" id="KW-1185">Reference proteome</keyword>
<feature type="chain" id="PRO_5011655618" description="Xaa-Pro dipeptidyl-peptidase C-terminal domain-containing protein" evidence="2">
    <location>
        <begin position="18"/>
        <end position="618"/>
    </location>
</feature>